<protein>
    <recommendedName>
        <fullName evidence="4">Glutamate dehydrogenase</fullName>
    </recommendedName>
</protein>
<dbReference type="InterPro" id="IPR046346">
    <property type="entry name" value="Aminoacid_DH-like_N_sf"/>
</dbReference>
<keyword evidence="11" id="KW-1185">Reference proteome</keyword>
<dbReference type="Gene3D" id="3.40.50.10860">
    <property type="entry name" value="Leucine Dehydrogenase, chain A, domain 1"/>
    <property type="match status" value="1"/>
</dbReference>
<dbReference type="AlphaFoldDB" id="A0A191WBN3"/>
<feature type="binding site" evidence="6">
    <location>
        <position position="113"/>
    </location>
    <ligand>
        <name>substrate</name>
    </ligand>
</feature>
<dbReference type="PANTHER" id="PTHR43571:SF1">
    <property type="entry name" value="NADP-SPECIFIC GLUTAMATE DEHYDROGENASE 1-RELATED"/>
    <property type="match status" value="1"/>
</dbReference>
<dbReference type="Gene3D" id="1.10.285.10">
    <property type="entry name" value="Glutamate Dehydrogenase, chain A, domain 3"/>
    <property type="match status" value="2"/>
</dbReference>
<evidence type="ECO:0000256" key="4">
    <source>
        <dbReference type="PIRNR" id="PIRNR000185"/>
    </source>
</evidence>
<dbReference type="Pfam" id="PF02812">
    <property type="entry name" value="ELFV_dehydrog_N"/>
    <property type="match status" value="1"/>
</dbReference>
<dbReference type="InterPro" id="IPR033922">
    <property type="entry name" value="NAD_bind_Glu_DH"/>
</dbReference>
<dbReference type="KEGG" id="agy:ATC03_01225"/>
<feature type="domain" description="Glutamate/phenylalanine/leucine/valine/L-tryptophan dehydrogenase C-terminal" evidence="9">
    <location>
        <begin position="205"/>
        <end position="450"/>
    </location>
</feature>
<dbReference type="InterPro" id="IPR006097">
    <property type="entry name" value="Glu/Leu/Phe/Val/Trp_DH_dimer"/>
</dbReference>
<dbReference type="GO" id="GO:0000166">
    <property type="term" value="F:nucleotide binding"/>
    <property type="evidence" value="ECO:0007669"/>
    <property type="project" value="UniProtKB-KW"/>
</dbReference>
<dbReference type="FunFam" id="3.40.50.10860:FF:000002">
    <property type="entry name" value="Glutamate dehydrogenase"/>
    <property type="match status" value="1"/>
</dbReference>
<dbReference type="PIRSF" id="PIRSF000185">
    <property type="entry name" value="Glu_DH"/>
    <property type="match status" value="1"/>
</dbReference>
<dbReference type="FunFam" id="3.40.50.720:FF:000030">
    <property type="entry name" value="Glutamate dehydrogenase"/>
    <property type="match status" value="1"/>
</dbReference>
<accession>A0A191WBN3</accession>
<dbReference type="RefSeq" id="WP_067872135.1">
    <property type="nucleotide sequence ID" value="NZ_CP013979.1"/>
</dbReference>
<dbReference type="CDD" id="cd05313">
    <property type="entry name" value="NAD_bind_2_Glu_DH"/>
    <property type="match status" value="1"/>
</dbReference>
<dbReference type="InterPro" id="IPR006096">
    <property type="entry name" value="Glu/Leu/Phe/Val/Trp_DH_C"/>
</dbReference>
<sequence>MQNRTTIEDVYAATLQRNPGEVEFHQAVREVFDSLGRVLDKHPQYVQASILERICEPERQIIFRVPWVDDHGRVQINRGFRVQFNSALGPYKGGLRFHPTVLLGTVKFLGFEQVFKNALTGMPIGGGKGGSDFDPKGRSDGEIMRFCQSFMTEAFRHIGEYTDVPAGDIGVGAREIGYLFGQYKRITNRYESGVLTGKGVTWGGSLVRTEATGYGAVYFTEHMLATRGRSFDGARVLVSGSGNVAVYAIEKVHALGGVVVGASDSSGAIHDPDGIDLDLLRDIKERRRERISVYADERGGRARFLPGAAVWDIESDDRIDVALPCATQNELSEAQAVKLVAGGVVAVAEGANMPTTPGAIRVLREAGVLFAPGKAANAGGVATSALEMQQNASRDSWSFEHTEERLSEIMAGIHERTAATADEYGVPGDYVVGANIAGFTRVADAMLALGVI</sequence>
<dbReference type="Pfam" id="PF00208">
    <property type="entry name" value="ELFV_dehydrog"/>
    <property type="match status" value="1"/>
</dbReference>
<evidence type="ECO:0000256" key="5">
    <source>
        <dbReference type="PIRSR" id="PIRSR000185-1"/>
    </source>
</evidence>
<dbReference type="EMBL" id="CP013979">
    <property type="protein sequence ID" value="ANJ25594.1"/>
    <property type="molecule type" value="Genomic_DNA"/>
</dbReference>
<proteinExistence type="inferred from homology"/>
<name>A0A191WBN3_9MICO</name>
<dbReference type="SUPFAM" id="SSF53223">
    <property type="entry name" value="Aminoacid dehydrogenase-like, N-terminal domain"/>
    <property type="match status" value="1"/>
</dbReference>
<dbReference type="Gene3D" id="3.40.50.720">
    <property type="entry name" value="NAD(P)-binding Rossmann-like Domain"/>
    <property type="match status" value="1"/>
</dbReference>
<dbReference type="GO" id="GO:0005829">
    <property type="term" value="C:cytosol"/>
    <property type="evidence" value="ECO:0007669"/>
    <property type="project" value="TreeGrafter"/>
</dbReference>
<evidence type="ECO:0000256" key="6">
    <source>
        <dbReference type="PIRSR" id="PIRSR000185-2"/>
    </source>
</evidence>
<feature type="binding site" evidence="6">
    <location>
        <position position="243"/>
    </location>
    <ligand>
        <name>NAD(+)</name>
        <dbReference type="ChEBI" id="CHEBI:57540"/>
    </ligand>
</feature>
<evidence type="ECO:0000256" key="8">
    <source>
        <dbReference type="RuleBase" id="RU004417"/>
    </source>
</evidence>
<dbReference type="NCBIfam" id="NF006929">
    <property type="entry name" value="PRK09414.1"/>
    <property type="match status" value="1"/>
</dbReference>
<feature type="binding site" evidence="6">
    <location>
        <position position="167"/>
    </location>
    <ligand>
        <name>substrate</name>
    </ligand>
</feature>
<feature type="binding site" evidence="6">
    <location>
        <position position="92"/>
    </location>
    <ligand>
        <name>substrate</name>
    </ligand>
</feature>
<organism evidence="10 11">
    <name type="scientific">Agromyces aureus</name>
    <dbReference type="NCBI Taxonomy" id="453304"/>
    <lineage>
        <taxon>Bacteria</taxon>
        <taxon>Bacillati</taxon>
        <taxon>Actinomycetota</taxon>
        <taxon>Actinomycetes</taxon>
        <taxon>Micrococcales</taxon>
        <taxon>Microbacteriaceae</taxon>
        <taxon>Agromyces</taxon>
    </lineage>
</organism>
<keyword evidence="6" id="KW-0520">NAD</keyword>
<reference evidence="11" key="2">
    <citation type="submission" date="2016-01" db="EMBL/GenBank/DDBJ databases">
        <title>Complete genome sequence of Agromyces aureus AR33T and comparison with related organisms.</title>
        <authorList>
            <person name="Corretto E."/>
            <person name="Antonielli L."/>
            <person name="Sessitsch A."/>
            <person name="Brader G."/>
        </authorList>
    </citation>
    <scope>NUCLEOTIDE SEQUENCE [LARGE SCALE GENOMIC DNA]</scope>
    <source>
        <strain evidence="11">AR33</strain>
    </source>
</reference>
<comment type="subunit">
    <text evidence="2">Homohexamer.</text>
</comment>
<evidence type="ECO:0000259" key="9">
    <source>
        <dbReference type="SMART" id="SM00839"/>
    </source>
</evidence>
<keyword evidence="3 4" id="KW-0560">Oxidoreductase</keyword>
<dbReference type="InterPro" id="IPR036291">
    <property type="entry name" value="NAD(P)-bd_dom_sf"/>
</dbReference>
<comment type="similarity">
    <text evidence="1 4 8">Belongs to the Glu/Leu/Phe/Val dehydrogenases family.</text>
</comment>
<dbReference type="GO" id="GO:0006537">
    <property type="term" value="P:glutamate biosynthetic process"/>
    <property type="evidence" value="ECO:0007669"/>
    <property type="project" value="TreeGrafter"/>
</dbReference>
<feature type="binding site" evidence="6">
    <location>
        <position position="384"/>
    </location>
    <ligand>
        <name>substrate</name>
    </ligand>
</feature>
<evidence type="ECO:0000256" key="7">
    <source>
        <dbReference type="PIRSR" id="PIRSR000185-3"/>
    </source>
</evidence>
<feature type="binding site" evidence="6">
    <location>
        <position position="212"/>
    </location>
    <ligand>
        <name>NAD(+)</name>
        <dbReference type="ChEBI" id="CHEBI:57540"/>
    </ligand>
</feature>
<dbReference type="PANTHER" id="PTHR43571">
    <property type="entry name" value="NADP-SPECIFIC GLUTAMATE DEHYDROGENASE 1-RELATED"/>
    <property type="match status" value="1"/>
</dbReference>
<dbReference type="InterPro" id="IPR050724">
    <property type="entry name" value="Glu_Leu_Phe_Val_DH"/>
</dbReference>
<evidence type="ECO:0000256" key="2">
    <source>
        <dbReference type="ARBA" id="ARBA00011643"/>
    </source>
</evidence>
<dbReference type="SUPFAM" id="SSF51735">
    <property type="entry name" value="NAD(P)-binding Rossmann-fold domains"/>
    <property type="match status" value="1"/>
</dbReference>
<feature type="site" description="Important for catalysis" evidence="7">
    <location>
        <position position="168"/>
    </location>
</feature>
<keyword evidence="6" id="KW-0547">Nucleotide-binding</keyword>
<dbReference type="PRINTS" id="PR00082">
    <property type="entry name" value="GLFDHDRGNASE"/>
</dbReference>
<reference evidence="10 11" key="1">
    <citation type="journal article" date="2016" name="Int. J. Syst. Evol. Microbiol.">
        <title>Agromyces aureus sp. nov., isolated from the rhizosphere of Salix caprea L. grown in a heavy-metal-contaminated soil.</title>
        <authorList>
            <person name="Corretto E."/>
            <person name="Antonielli L."/>
            <person name="Sessitsch A."/>
            <person name="Compant S."/>
            <person name="Gorfer M."/>
            <person name="Kuffner M."/>
            <person name="Brader G."/>
        </authorList>
    </citation>
    <scope>NUCLEOTIDE SEQUENCE [LARGE SCALE GENOMIC DNA]</scope>
    <source>
        <strain evidence="10 11">AR33</strain>
    </source>
</reference>
<dbReference type="Proteomes" id="UP000078437">
    <property type="component" value="Chromosome"/>
</dbReference>
<dbReference type="GO" id="GO:0004354">
    <property type="term" value="F:glutamate dehydrogenase (NADP+) activity"/>
    <property type="evidence" value="ECO:0007669"/>
    <property type="project" value="TreeGrafter"/>
</dbReference>
<dbReference type="SMART" id="SM00839">
    <property type="entry name" value="ELFV_dehydrog"/>
    <property type="match status" value="1"/>
</dbReference>
<feature type="active site" description="Proton donor" evidence="5">
    <location>
        <position position="128"/>
    </location>
</feature>
<gene>
    <name evidence="10" type="ORF">ATC03_01225</name>
</gene>
<feature type="binding site" evidence="6">
    <location>
        <position position="116"/>
    </location>
    <ligand>
        <name>substrate</name>
    </ligand>
</feature>
<evidence type="ECO:0000256" key="3">
    <source>
        <dbReference type="ARBA" id="ARBA00023002"/>
    </source>
</evidence>
<dbReference type="STRING" id="453304.ATC03_01225"/>
<evidence type="ECO:0000256" key="1">
    <source>
        <dbReference type="ARBA" id="ARBA00006382"/>
    </source>
</evidence>
<evidence type="ECO:0000313" key="11">
    <source>
        <dbReference type="Proteomes" id="UP000078437"/>
    </source>
</evidence>
<dbReference type="InterPro" id="IPR014362">
    <property type="entry name" value="Glu_DH"/>
</dbReference>
<dbReference type="InterPro" id="IPR006095">
    <property type="entry name" value="Glu/Leu/Phe/Val/Trp_DH"/>
</dbReference>
<dbReference type="OrthoDB" id="9803297at2"/>
<evidence type="ECO:0000313" key="10">
    <source>
        <dbReference type="EMBL" id="ANJ25594.1"/>
    </source>
</evidence>
<dbReference type="FunFam" id="1.10.285.10:FF:000001">
    <property type="entry name" value="Glutamate dehydrogenase"/>
    <property type="match status" value="1"/>
</dbReference>